<dbReference type="GO" id="GO:0008270">
    <property type="term" value="F:zinc ion binding"/>
    <property type="evidence" value="ECO:0007669"/>
    <property type="project" value="UniProtKB-KW"/>
</dbReference>
<sequence length="396" mass="42912">MMCHAHVDGMCPRGARCNSSHSLLDPGSITTLVAHYGYPGQPFTVTYAPISEATSTREWQMSMTARDSSVGAPKPWRDLCVAHADFHGALRLLQYNVALSAPQLPARNIPGHSDDASISPMASASEVSLACPSPKILRYSPQLYDAVPGDLPWTAWEMLYWLAHGRPPKSRQNRLDATYKLDLPPPSPASKPDVWDELDGSDILATMPYAGQIAASLAQRAAQRFLAWRARAPAGERELNRAILNAFKHIDRFVPHAEPPAAPSGAESIGSAVLTGVVAPVLLWFVDKWLLRGAAYAAVRLAAWAFFACVYPPVVPCALVAWATRSTLLTSLALCGLHPAASFHVFLNFITGGVVYSLLAALAPLPVAFYIYFAVLRALGQPLYMVVFMRGLQRAA</sequence>
<feature type="domain" description="C3H1-type" evidence="3">
    <location>
        <begin position="1"/>
        <end position="24"/>
    </location>
</feature>
<feature type="transmembrane region" description="Helical" evidence="2">
    <location>
        <begin position="298"/>
        <end position="322"/>
    </location>
</feature>
<dbReference type="AlphaFoldDB" id="A0A9P3LBM1"/>
<keyword evidence="2" id="KW-1133">Transmembrane helix</keyword>
<evidence type="ECO:0000256" key="2">
    <source>
        <dbReference type="SAM" id="Phobius"/>
    </source>
</evidence>
<evidence type="ECO:0000256" key="1">
    <source>
        <dbReference type="PROSITE-ProRule" id="PRU00723"/>
    </source>
</evidence>
<dbReference type="Proteomes" id="UP000703269">
    <property type="component" value="Unassembled WGS sequence"/>
</dbReference>
<keyword evidence="1" id="KW-0863">Zinc-finger</keyword>
<dbReference type="EMBL" id="BPQB01000013">
    <property type="protein sequence ID" value="GJE89621.1"/>
    <property type="molecule type" value="Genomic_DNA"/>
</dbReference>
<keyword evidence="1" id="KW-0479">Metal-binding</keyword>
<evidence type="ECO:0000313" key="4">
    <source>
        <dbReference type="EMBL" id="GJE89621.1"/>
    </source>
</evidence>
<evidence type="ECO:0000313" key="5">
    <source>
        <dbReference type="Proteomes" id="UP000703269"/>
    </source>
</evidence>
<accession>A0A9P3LBM1</accession>
<feature type="transmembrane region" description="Helical" evidence="2">
    <location>
        <begin position="269"/>
        <end position="286"/>
    </location>
</feature>
<name>A0A9P3LBM1_9APHY</name>
<dbReference type="PROSITE" id="PS50103">
    <property type="entry name" value="ZF_C3H1"/>
    <property type="match status" value="1"/>
</dbReference>
<proteinExistence type="predicted"/>
<dbReference type="InterPro" id="IPR000571">
    <property type="entry name" value="Znf_CCCH"/>
</dbReference>
<comment type="caution">
    <text evidence="4">The sequence shown here is derived from an EMBL/GenBank/DDBJ whole genome shotgun (WGS) entry which is preliminary data.</text>
</comment>
<gene>
    <name evidence="4" type="ORF">PsYK624_057250</name>
</gene>
<keyword evidence="5" id="KW-1185">Reference proteome</keyword>
<protein>
    <recommendedName>
        <fullName evidence="3">C3H1-type domain-containing protein</fullName>
    </recommendedName>
</protein>
<organism evidence="4 5">
    <name type="scientific">Phanerochaete sordida</name>
    <dbReference type="NCBI Taxonomy" id="48140"/>
    <lineage>
        <taxon>Eukaryota</taxon>
        <taxon>Fungi</taxon>
        <taxon>Dikarya</taxon>
        <taxon>Basidiomycota</taxon>
        <taxon>Agaricomycotina</taxon>
        <taxon>Agaricomycetes</taxon>
        <taxon>Polyporales</taxon>
        <taxon>Phanerochaetaceae</taxon>
        <taxon>Phanerochaete</taxon>
    </lineage>
</organism>
<keyword evidence="1" id="KW-0862">Zinc</keyword>
<keyword evidence="2" id="KW-0472">Membrane</keyword>
<reference evidence="4 5" key="1">
    <citation type="submission" date="2021-08" db="EMBL/GenBank/DDBJ databases">
        <title>Draft Genome Sequence of Phanerochaete sordida strain YK-624.</title>
        <authorList>
            <person name="Mori T."/>
            <person name="Dohra H."/>
            <person name="Suzuki T."/>
            <person name="Kawagishi H."/>
            <person name="Hirai H."/>
        </authorList>
    </citation>
    <scope>NUCLEOTIDE SEQUENCE [LARGE SCALE GENOMIC DNA]</scope>
    <source>
        <strain evidence="4 5">YK-624</strain>
    </source>
</reference>
<evidence type="ECO:0000259" key="3">
    <source>
        <dbReference type="PROSITE" id="PS50103"/>
    </source>
</evidence>
<keyword evidence="2" id="KW-0812">Transmembrane</keyword>
<feature type="zinc finger region" description="C3H1-type" evidence="1">
    <location>
        <begin position="1"/>
        <end position="24"/>
    </location>
</feature>
<feature type="transmembrane region" description="Helical" evidence="2">
    <location>
        <begin position="328"/>
        <end position="347"/>
    </location>
</feature>
<feature type="transmembrane region" description="Helical" evidence="2">
    <location>
        <begin position="354"/>
        <end position="375"/>
    </location>
</feature>